<dbReference type="eggNOG" id="COG3181">
    <property type="taxonomic scope" value="Bacteria"/>
</dbReference>
<evidence type="ECO:0000256" key="2">
    <source>
        <dbReference type="SAM" id="SignalP"/>
    </source>
</evidence>
<dbReference type="CDD" id="cd07012">
    <property type="entry name" value="PBP2_Bug_TTT"/>
    <property type="match status" value="1"/>
</dbReference>
<feature type="signal peptide" evidence="2">
    <location>
        <begin position="1"/>
        <end position="24"/>
    </location>
</feature>
<reference evidence="3 4" key="1">
    <citation type="submission" date="2009-08" db="EMBL/GenBank/DDBJ databases">
        <title>The draft genome of Rhodobacter sp. SW2.</title>
        <authorList>
            <consortium name="US DOE Joint Genome Institute (JGI-PGF)"/>
            <person name="Lucas S."/>
            <person name="Copeland A."/>
            <person name="Lapidus A."/>
            <person name="Glavina del Rio T."/>
            <person name="Tice H."/>
            <person name="Bruce D."/>
            <person name="Goodwin L."/>
            <person name="Pitluck S."/>
            <person name="Larimer F."/>
            <person name="Land M.L."/>
            <person name="Hauser L."/>
            <person name="Emerson D."/>
        </authorList>
    </citation>
    <scope>NUCLEOTIDE SEQUENCE [LARGE SCALE GENOMIC DNA]</scope>
    <source>
        <strain evidence="3 4">SW2</strain>
    </source>
</reference>
<organism evidence="3 4">
    <name type="scientific">Rhodobacter ferrooxidans</name>
    <dbReference type="NCBI Taxonomy" id="371731"/>
    <lineage>
        <taxon>Bacteria</taxon>
        <taxon>Pseudomonadati</taxon>
        <taxon>Pseudomonadota</taxon>
        <taxon>Alphaproteobacteria</taxon>
        <taxon>Rhodobacterales</taxon>
        <taxon>Rhodobacter group</taxon>
        <taxon>Rhodobacter</taxon>
    </lineage>
</organism>
<proteinExistence type="inferred from homology"/>
<dbReference type="Pfam" id="PF03401">
    <property type="entry name" value="TctC"/>
    <property type="match status" value="1"/>
</dbReference>
<evidence type="ECO:0000313" key="4">
    <source>
        <dbReference type="Proteomes" id="UP000010121"/>
    </source>
</evidence>
<dbReference type="RefSeq" id="WP_008027192.1">
    <property type="nucleotide sequence ID" value="NZ_ACYY01000001.1"/>
</dbReference>
<dbReference type="Gene3D" id="3.40.190.10">
    <property type="entry name" value="Periplasmic binding protein-like II"/>
    <property type="match status" value="1"/>
</dbReference>
<sequence length="314" mass="32958">MKKLVLMAGVCAASLALMSGAALAEYPEKPVTFIVPWPPGDLEDVLTRMIAEEFQKQTGAPAAVVNRPGGGGIVGALEVAQAPADGYKIGSFVIGIPTVKTMGPDAQVQRDTFEPIGIFLTYPFLIATAKDAPYSTLQELADYSKTNTVRLGHFGYGLEPTLLTMLGTQTLGGKFGAEAAFDALDCSTLANGDADVINTTAQLVLPCLNDIKVLATITGERMSITPDAPTLAELVPALDSTLWNGLFVPKGTPQEVKDKIAAAAQAVVASAAAQEIAKTTGAQVYWLDAAASAERINLDYDQLKSVREQLGVTE</sequence>
<feature type="chain" id="PRO_5002991673" description="Tripartite tricarboxylate transporter substrate binding protein" evidence="2">
    <location>
        <begin position="25"/>
        <end position="314"/>
    </location>
</feature>
<evidence type="ECO:0008006" key="5">
    <source>
        <dbReference type="Google" id="ProtNLM"/>
    </source>
</evidence>
<dbReference type="Proteomes" id="UP000010121">
    <property type="component" value="Unassembled WGS sequence"/>
</dbReference>
<comment type="caution">
    <text evidence="3">The sequence shown here is derived from an EMBL/GenBank/DDBJ whole genome shotgun (WGS) entry which is preliminary data.</text>
</comment>
<dbReference type="AlphaFoldDB" id="C8RWQ3"/>
<gene>
    <name evidence="3" type="ORF">Rsw2DRAFT_0231</name>
</gene>
<dbReference type="InterPro" id="IPR005064">
    <property type="entry name" value="BUG"/>
</dbReference>
<dbReference type="OrthoDB" id="9780943at2"/>
<evidence type="ECO:0000313" key="3">
    <source>
        <dbReference type="EMBL" id="EEW26996.1"/>
    </source>
</evidence>
<dbReference type="PANTHER" id="PTHR42928:SF5">
    <property type="entry name" value="BLR1237 PROTEIN"/>
    <property type="match status" value="1"/>
</dbReference>
<name>C8RWQ3_9RHOB</name>
<dbReference type="Gene3D" id="3.40.190.150">
    <property type="entry name" value="Bordetella uptake gene, domain 1"/>
    <property type="match status" value="1"/>
</dbReference>
<dbReference type="PANTHER" id="PTHR42928">
    <property type="entry name" value="TRICARBOXYLATE-BINDING PROTEIN"/>
    <property type="match status" value="1"/>
</dbReference>
<dbReference type="InterPro" id="IPR042100">
    <property type="entry name" value="Bug_dom1"/>
</dbReference>
<dbReference type="STRING" id="371731.Rsw2DRAFT_0231"/>
<dbReference type="PIRSF" id="PIRSF017082">
    <property type="entry name" value="YflP"/>
    <property type="match status" value="1"/>
</dbReference>
<accession>C8RWQ3</accession>
<keyword evidence="4" id="KW-1185">Reference proteome</keyword>
<keyword evidence="2" id="KW-0732">Signal</keyword>
<dbReference type="EMBL" id="ACYY01000001">
    <property type="protein sequence ID" value="EEW26996.1"/>
    <property type="molecule type" value="Genomic_DNA"/>
</dbReference>
<comment type="similarity">
    <text evidence="1">Belongs to the UPF0065 (bug) family.</text>
</comment>
<protein>
    <recommendedName>
        <fullName evidence="5">Tripartite tricarboxylate transporter substrate binding protein</fullName>
    </recommendedName>
</protein>
<evidence type="ECO:0000256" key="1">
    <source>
        <dbReference type="ARBA" id="ARBA00006987"/>
    </source>
</evidence>